<accession>A0AB35BZ62</accession>
<dbReference type="RefSeq" id="WP_008315279.1">
    <property type="nucleotide sequence ID" value="NZ_JAGIBT010000007.1"/>
</dbReference>
<dbReference type="Pfam" id="PF20158">
    <property type="entry name" value="Cas5fv_helical"/>
    <property type="match status" value="1"/>
</dbReference>
<dbReference type="AlphaFoldDB" id="A0AB35BZ62"/>
<name>A0AB35BZ62_9GAMM</name>
<evidence type="ECO:0000259" key="1">
    <source>
        <dbReference type="Pfam" id="PF20158"/>
    </source>
</evidence>
<dbReference type="Proteomes" id="UP000680020">
    <property type="component" value="Unassembled WGS sequence"/>
</dbReference>
<dbReference type="InterPro" id="IPR047583">
    <property type="entry name" value="Cas5fv"/>
</dbReference>
<organism evidence="2 3">
    <name type="scientific">Wohlfahrtiimonas chitiniclastica</name>
    <dbReference type="NCBI Taxonomy" id="400946"/>
    <lineage>
        <taxon>Bacteria</taxon>
        <taxon>Pseudomonadati</taxon>
        <taxon>Pseudomonadota</taxon>
        <taxon>Gammaproteobacteria</taxon>
        <taxon>Cardiobacteriales</taxon>
        <taxon>Ignatzschineriaceae</taxon>
        <taxon>Wohlfahrtiimonas</taxon>
    </lineage>
</organism>
<sequence length="341" mass="39013">MKVIIKYEASWRNSFLDGSNNEKLPNKGRNFIASMTSLKKPENYIQRSITKDTVMGVLNRLIGEQGKLYQARLKPNYYFSEIESILQESDIIDQPILSHEVVYIRNITGSTNQNSFTGLIKMDDPWLQAHYAKEFWSVLWMNMDELLLFINGENVEPIIKPVLEPLQILQQLEEIKKISIPMTYEIQQAASVLSSLYPKFLLKELNDKVRVLSLYCSSLYLKLDQLSEQYNTEEIRASRGGLTGISHNGFTPKNFMERFSTGPQKTIWGNPYLSKIKKKGEGEVITMLDKAHGQLIINLNISDSQAKELQDLIENAGVSTFYLGKKGLAYVSDIVIEERNI</sequence>
<feature type="domain" description="Cas5fv helical" evidence="1">
    <location>
        <begin position="110"/>
        <end position="266"/>
    </location>
</feature>
<evidence type="ECO:0000313" key="3">
    <source>
        <dbReference type="Proteomes" id="UP000680020"/>
    </source>
</evidence>
<reference evidence="2" key="1">
    <citation type="submission" date="2021-03" db="EMBL/GenBank/DDBJ databases">
        <title>Identification and antibiotic profiling of Wohlfahrtiimonas chitiniclastica, an underestimated human pathogen.</title>
        <authorList>
            <person name="Kopf A."/>
            <person name="Bunk B."/>
            <person name="Coldewey S."/>
            <person name="Gunzer F."/>
            <person name="Riedel T."/>
            <person name="Schroettner P."/>
        </authorList>
    </citation>
    <scope>NUCLEOTIDE SEQUENCE</scope>
    <source>
        <strain evidence="2">DSM 100917</strain>
    </source>
</reference>
<evidence type="ECO:0000313" key="2">
    <source>
        <dbReference type="EMBL" id="MBS7825011.1"/>
    </source>
</evidence>
<proteinExistence type="predicted"/>
<dbReference type="CDD" id="cd21143">
    <property type="entry name" value="Cas5fv"/>
    <property type="match status" value="1"/>
</dbReference>
<dbReference type="EMBL" id="JAGIBU010000006">
    <property type="protein sequence ID" value="MBS7825011.1"/>
    <property type="molecule type" value="Genomic_DNA"/>
</dbReference>
<gene>
    <name evidence="2" type="ORF">J7561_07305</name>
</gene>
<protein>
    <recommendedName>
        <fullName evidence="1">Cas5fv helical domain-containing protein</fullName>
    </recommendedName>
</protein>
<comment type="caution">
    <text evidence="2">The sequence shown here is derived from an EMBL/GenBank/DDBJ whole genome shotgun (WGS) entry which is preliminary data.</text>
</comment>
<dbReference type="InterPro" id="IPR045374">
    <property type="entry name" value="Cas5fv_helical"/>
</dbReference>